<dbReference type="PROSITE" id="PS00471">
    <property type="entry name" value="SMALL_CYTOKINES_CXC"/>
    <property type="match status" value="1"/>
</dbReference>
<evidence type="ECO:0000313" key="9">
    <source>
        <dbReference type="EMBL" id="EHB12764.1"/>
    </source>
</evidence>
<dbReference type="SMART" id="SM00199">
    <property type="entry name" value="SCY"/>
    <property type="match status" value="1"/>
</dbReference>
<feature type="domain" description="Chemokine interleukin-8-like" evidence="8">
    <location>
        <begin position="57"/>
        <end position="117"/>
    </location>
</feature>
<dbReference type="GO" id="GO:0005615">
    <property type="term" value="C:extracellular space"/>
    <property type="evidence" value="ECO:0007669"/>
    <property type="project" value="UniProtKB-UniRule"/>
</dbReference>
<evidence type="ECO:0000256" key="6">
    <source>
        <dbReference type="RuleBase" id="RU361149"/>
    </source>
</evidence>
<evidence type="ECO:0000256" key="1">
    <source>
        <dbReference type="ARBA" id="ARBA00004613"/>
    </source>
</evidence>
<dbReference type="Pfam" id="PF00048">
    <property type="entry name" value="IL8"/>
    <property type="match status" value="1"/>
</dbReference>
<evidence type="ECO:0000256" key="3">
    <source>
        <dbReference type="ARBA" id="ARBA00022514"/>
    </source>
</evidence>
<dbReference type="FunCoup" id="G5BU06">
    <property type="interactions" value="487"/>
</dbReference>
<dbReference type="PRINTS" id="PR00437">
    <property type="entry name" value="SMALLCYTKCXC"/>
</dbReference>
<dbReference type="EMBL" id="JH171883">
    <property type="protein sequence ID" value="EHB12764.1"/>
    <property type="molecule type" value="Genomic_DNA"/>
</dbReference>
<dbReference type="AlphaFoldDB" id="G5BU06"/>
<evidence type="ECO:0000256" key="2">
    <source>
        <dbReference type="ARBA" id="ARBA00010665"/>
    </source>
</evidence>
<name>G5BU06_HETGA</name>
<dbReference type="PANTHER" id="PTHR12015:SF198">
    <property type="entry name" value="PLATELET BASIC PROTEIN"/>
    <property type="match status" value="1"/>
</dbReference>
<dbReference type="eggNOG" id="ENOG502S7MM">
    <property type="taxonomic scope" value="Eukaryota"/>
</dbReference>
<comment type="subcellular location">
    <subcellularLocation>
        <location evidence="1 6">Secreted</location>
    </subcellularLocation>
</comment>
<dbReference type="SUPFAM" id="SSF54117">
    <property type="entry name" value="Interleukin 8-like chemokines"/>
    <property type="match status" value="1"/>
</dbReference>
<keyword evidence="6" id="KW-0145">Chemotaxis</keyword>
<evidence type="ECO:0000256" key="4">
    <source>
        <dbReference type="ARBA" id="ARBA00022525"/>
    </source>
</evidence>
<reference evidence="9 10" key="1">
    <citation type="journal article" date="2011" name="Nature">
        <title>Genome sequencing reveals insights into physiology and longevity of the naked mole rat.</title>
        <authorList>
            <person name="Kim E.B."/>
            <person name="Fang X."/>
            <person name="Fushan A.A."/>
            <person name="Huang Z."/>
            <person name="Lobanov A.V."/>
            <person name="Han L."/>
            <person name="Marino S.M."/>
            <person name="Sun X."/>
            <person name="Turanov A.A."/>
            <person name="Yang P."/>
            <person name="Yim S.H."/>
            <person name="Zhao X."/>
            <person name="Kasaikina M.V."/>
            <person name="Stoletzki N."/>
            <person name="Peng C."/>
            <person name="Polak P."/>
            <person name="Xiong Z."/>
            <person name="Kiezun A."/>
            <person name="Zhu Y."/>
            <person name="Chen Y."/>
            <person name="Kryukov G.V."/>
            <person name="Zhang Q."/>
            <person name="Peshkin L."/>
            <person name="Yang L."/>
            <person name="Bronson R.T."/>
            <person name="Buffenstein R."/>
            <person name="Wang B."/>
            <person name="Han C."/>
            <person name="Li Q."/>
            <person name="Chen L."/>
            <person name="Zhao W."/>
            <person name="Sunyaev S.R."/>
            <person name="Park T.J."/>
            <person name="Zhang G."/>
            <person name="Wang J."/>
            <person name="Gladyshev V.N."/>
        </authorList>
    </citation>
    <scope>NUCLEOTIDE SEQUENCE [LARGE SCALE GENOMIC DNA]</scope>
</reference>
<dbReference type="CDD" id="cd00273">
    <property type="entry name" value="Chemokine_CXC"/>
    <property type="match status" value="1"/>
</dbReference>
<dbReference type="InParanoid" id="G5BU06"/>
<dbReference type="GO" id="GO:0008009">
    <property type="term" value="F:chemokine activity"/>
    <property type="evidence" value="ECO:0007669"/>
    <property type="project" value="InterPro"/>
</dbReference>
<dbReference type="InterPro" id="IPR039809">
    <property type="entry name" value="Chemokine_b/g/d"/>
</dbReference>
<dbReference type="FunFam" id="2.40.50.40:FF:000004">
    <property type="entry name" value="C-X-C motif chemokine"/>
    <property type="match status" value="1"/>
</dbReference>
<dbReference type="InterPro" id="IPR001089">
    <property type="entry name" value="Chemokine_CXC"/>
</dbReference>
<dbReference type="Proteomes" id="UP000006813">
    <property type="component" value="Unassembled WGS sequence"/>
</dbReference>
<dbReference type="InterPro" id="IPR036048">
    <property type="entry name" value="Interleukin_8-like_sf"/>
</dbReference>
<comment type="similarity">
    <text evidence="2 6">Belongs to the intercrine alpha (chemokine CxC) family.</text>
</comment>
<dbReference type="InterPro" id="IPR033899">
    <property type="entry name" value="CXC_Chemokine_domain"/>
</dbReference>
<accession>G5BU06</accession>
<evidence type="ECO:0000313" key="10">
    <source>
        <dbReference type="Proteomes" id="UP000006813"/>
    </source>
</evidence>
<feature type="non-terminal residue" evidence="9">
    <location>
        <position position="124"/>
    </location>
</feature>
<evidence type="ECO:0000259" key="8">
    <source>
        <dbReference type="SMART" id="SM00199"/>
    </source>
</evidence>
<keyword evidence="5" id="KW-1015">Disulfide bond</keyword>
<dbReference type="Gene3D" id="2.40.50.40">
    <property type="match status" value="1"/>
</dbReference>
<dbReference type="InterPro" id="IPR001811">
    <property type="entry name" value="Chemokine_IL8-like_dom"/>
</dbReference>
<keyword evidence="4 6" id="KW-0964">Secreted</keyword>
<dbReference type="GO" id="GO:0006955">
    <property type="term" value="P:immune response"/>
    <property type="evidence" value="ECO:0007669"/>
    <property type="project" value="InterPro"/>
</dbReference>
<sequence length="124" mass="13045">MSLRFNATSCSSPSLHLALGGLLLLSLLLTVLVPSTNGQGKTNLGKNKAASIESFVELRCLCVKTVSGIHPSKISTLEMIKAGSHCSKVQVIATLKEGQKVCLNPDAPGVKKMIQKTLEGQESA</sequence>
<feature type="signal peptide" evidence="7">
    <location>
        <begin position="1"/>
        <end position="38"/>
    </location>
</feature>
<feature type="chain" id="PRO_5003474706" description="C-X-C motif chemokine" evidence="7">
    <location>
        <begin position="39"/>
        <end position="124"/>
    </location>
</feature>
<keyword evidence="7" id="KW-0732">Signal</keyword>
<evidence type="ECO:0000256" key="7">
    <source>
        <dbReference type="SAM" id="SignalP"/>
    </source>
</evidence>
<dbReference type="GO" id="GO:0006952">
    <property type="term" value="P:defense response"/>
    <property type="evidence" value="ECO:0007669"/>
    <property type="project" value="InterPro"/>
</dbReference>
<protein>
    <recommendedName>
        <fullName evidence="6">C-X-C motif chemokine</fullName>
    </recommendedName>
</protein>
<gene>
    <name evidence="9" type="ORF">GW7_13667</name>
</gene>
<organism evidence="9 10">
    <name type="scientific">Heterocephalus glaber</name>
    <name type="common">Naked mole rat</name>
    <dbReference type="NCBI Taxonomy" id="10181"/>
    <lineage>
        <taxon>Eukaryota</taxon>
        <taxon>Metazoa</taxon>
        <taxon>Chordata</taxon>
        <taxon>Craniata</taxon>
        <taxon>Vertebrata</taxon>
        <taxon>Euteleostomi</taxon>
        <taxon>Mammalia</taxon>
        <taxon>Eutheria</taxon>
        <taxon>Euarchontoglires</taxon>
        <taxon>Glires</taxon>
        <taxon>Rodentia</taxon>
        <taxon>Hystricomorpha</taxon>
        <taxon>Bathyergidae</taxon>
        <taxon>Heterocephalus</taxon>
    </lineage>
</organism>
<dbReference type="InterPro" id="IPR018048">
    <property type="entry name" value="Chemokine_CXC_CS"/>
</dbReference>
<keyword evidence="3 6" id="KW-0202">Cytokine</keyword>
<dbReference type="STRING" id="10181.G5BU06"/>
<evidence type="ECO:0000256" key="5">
    <source>
        <dbReference type="ARBA" id="ARBA00023157"/>
    </source>
</evidence>
<proteinExistence type="inferred from homology"/>
<dbReference type="PRINTS" id="PR00436">
    <property type="entry name" value="INTERLEUKIN8"/>
</dbReference>
<dbReference type="PANTHER" id="PTHR12015">
    <property type="entry name" value="SMALL INDUCIBLE CYTOKINE A"/>
    <property type="match status" value="1"/>
</dbReference>